<dbReference type="Proteomes" id="UP000692954">
    <property type="component" value="Unassembled WGS sequence"/>
</dbReference>
<accession>A0A8S1PFV9</accession>
<reference evidence="2" key="1">
    <citation type="submission" date="2021-01" db="EMBL/GenBank/DDBJ databases">
        <authorList>
            <consortium name="Genoscope - CEA"/>
            <person name="William W."/>
        </authorList>
    </citation>
    <scope>NUCLEOTIDE SEQUENCE</scope>
</reference>
<protein>
    <recommendedName>
        <fullName evidence="4">Transmembrane protein</fullName>
    </recommendedName>
</protein>
<evidence type="ECO:0008006" key="4">
    <source>
        <dbReference type="Google" id="ProtNLM"/>
    </source>
</evidence>
<evidence type="ECO:0000313" key="3">
    <source>
        <dbReference type="Proteomes" id="UP000692954"/>
    </source>
</evidence>
<feature type="transmembrane region" description="Helical" evidence="1">
    <location>
        <begin position="195"/>
        <end position="213"/>
    </location>
</feature>
<gene>
    <name evidence="2" type="ORF">PSON_ATCC_30995.1.T0770027</name>
</gene>
<dbReference type="OrthoDB" id="310442at2759"/>
<keyword evidence="1" id="KW-0472">Membrane</keyword>
<organism evidence="2 3">
    <name type="scientific">Paramecium sonneborni</name>
    <dbReference type="NCBI Taxonomy" id="65129"/>
    <lineage>
        <taxon>Eukaryota</taxon>
        <taxon>Sar</taxon>
        <taxon>Alveolata</taxon>
        <taxon>Ciliophora</taxon>
        <taxon>Intramacronucleata</taxon>
        <taxon>Oligohymenophorea</taxon>
        <taxon>Peniculida</taxon>
        <taxon>Parameciidae</taxon>
        <taxon>Paramecium</taxon>
    </lineage>
</organism>
<evidence type="ECO:0000256" key="1">
    <source>
        <dbReference type="SAM" id="Phobius"/>
    </source>
</evidence>
<feature type="transmembrane region" description="Helical" evidence="1">
    <location>
        <begin position="153"/>
        <end position="183"/>
    </location>
</feature>
<keyword evidence="1" id="KW-1133">Transmembrane helix</keyword>
<comment type="caution">
    <text evidence="2">The sequence shown here is derived from an EMBL/GenBank/DDBJ whole genome shotgun (WGS) entry which is preliminary data.</text>
</comment>
<feature type="transmembrane region" description="Helical" evidence="1">
    <location>
        <begin position="219"/>
        <end position="237"/>
    </location>
</feature>
<keyword evidence="3" id="KW-1185">Reference proteome</keyword>
<evidence type="ECO:0000313" key="2">
    <source>
        <dbReference type="EMBL" id="CAD8101986.1"/>
    </source>
</evidence>
<proteinExistence type="predicted"/>
<dbReference type="AlphaFoldDB" id="A0A8S1PFV9"/>
<sequence>MLYLLYFRKSQNKLIVQKQNKVVPAPEQPHVQLHRSQSVEQSLKKNFRRQNNRHGTQSVETFNESAQKSQSYSVKTPSNLFSSKYQILKVSSNVFTMDISQQKDKLQSIPSMQELPDTVRVQDANLLTITETDETRTEFLHSRTIFKLINRLLVLQGFLGCMLFNNLHFALASLLSLITIWIIRFFQTTNIYFDVFQLTLFVSFDITSLFFFYPNEIWTYTYLVLLGIEIFLELIILNTQKQKNFENLQTTAQDQP</sequence>
<name>A0A8S1PFV9_9CILI</name>
<dbReference type="EMBL" id="CAJJDN010000077">
    <property type="protein sequence ID" value="CAD8101986.1"/>
    <property type="molecule type" value="Genomic_DNA"/>
</dbReference>
<keyword evidence="1" id="KW-0812">Transmembrane</keyword>